<evidence type="ECO:0000259" key="8">
    <source>
        <dbReference type="PROSITE" id="PS50102"/>
    </source>
</evidence>
<proteinExistence type="predicted"/>
<dbReference type="InterPro" id="IPR012677">
    <property type="entry name" value="Nucleotide-bd_a/b_plait_sf"/>
</dbReference>
<evidence type="ECO:0000256" key="2">
    <source>
        <dbReference type="ARBA" id="ARBA00004496"/>
    </source>
</evidence>
<dbReference type="PANTHER" id="PTHR45894">
    <property type="entry name" value="RNA-BINDING PROTEIN 8A"/>
    <property type="match status" value="1"/>
</dbReference>
<dbReference type="Gene3D" id="3.30.70.330">
    <property type="match status" value="1"/>
</dbReference>
<sequence>MSAEKMEVDADGENGRSSPTDTKKQSSSEARTIQNAVAVRSIEGWIVIATNIHEEASEEDITDLFAEYGDIKNLHLNLDRRTGYVKGYVLIEYPTQVEARAAIKALNDTKFLDQTIQVDYAFVRPPPKQDKSRGAGGRRGGRDRSRSRSRSRDRGRDDDKEGDDMKD</sequence>
<dbReference type="GeneID" id="28736650"/>
<evidence type="ECO:0000256" key="7">
    <source>
        <dbReference type="SAM" id="MobiDB-lite"/>
    </source>
</evidence>
<dbReference type="InterPro" id="IPR033744">
    <property type="entry name" value="RRM_RBM8"/>
</dbReference>
<dbReference type="InterPro" id="IPR035979">
    <property type="entry name" value="RBD_domain_sf"/>
</dbReference>
<keyword evidence="5" id="KW-0539">Nucleus</keyword>
<evidence type="ECO:0000256" key="4">
    <source>
        <dbReference type="ARBA" id="ARBA00022884"/>
    </source>
</evidence>
<protein>
    <submittedName>
        <fullName evidence="9">RNA-binding protein 8A</fullName>
    </submittedName>
</protein>
<reference evidence="9 10" key="1">
    <citation type="submission" date="2015-06" db="EMBL/GenBank/DDBJ databases">
        <title>Draft genome of the ant-associated black yeast Phialophora attae CBS 131958.</title>
        <authorList>
            <person name="Moreno L.F."/>
            <person name="Stielow B.J."/>
            <person name="de Hoog S."/>
            <person name="Vicente V.A."/>
            <person name="Weiss V.A."/>
            <person name="de Vries M."/>
            <person name="Cruz L.M."/>
            <person name="Souza E.M."/>
        </authorList>
    </citation>
    <scope>NUCLEOTIDE SEQUENCE [LARGE SCALE GENOMIC DNA]</scope>
    <source>
        <strain evidence="9 10">CBS 131958</strain>
    </source>
</reference>
<evidence type="ECO:0000313" key="9">
    <source>
        <dbReference type="EMBL" id="KPI39015.1"/>
    </source>
</evidence>
<dbReference type="GO" id="GO:0006396">
    <property type="term" value="P:RNA processing"/>
    <property type="evidence" value="ECO:0007669"/>
    <property type="project" value="InterPro"/>
</dbReference>
<dbReference type="SUPFAM" id="SSF54928">
    <property type="entry name" value="RNA-binding domain, RBD"/>
    <property type="match status" value="1"/>
</dbReference>
<name>A0A0N1NZX0_9EURO</name>
<dbReference type="InterPro" id="IPR000504">
    <property type="entry name" value="RRM_dom"/>
</dbReference>
<feature type="domain" description="RRM" evidence="8">
    <location>
        <begin position="45"/>
        <end position="123"/>
    </location>
</feature>
<keyword evidence="4 6" id="KW-0694">RNA-binding</keyword>
<evidence type="ECO:0000256" key="3">
    <source>
        <dbReference type="ARBA" id="ARBA00022490"/>
    </source>
</evidence>
<organism evidence="9 10">
    <name type="scientific">Cyphellophora attinorum</name>
    <dbReference type="NCBI Taxonomy" id="1664694"/>
    <lineage>
        <taxon>Eukaryota</taxon>
        <taxon>Fungi</taxon>
        <taxon>Dikarya</taxon>
        <taxon>Ascomycota</taxon>
        <taxon>Pezizomycotina</taxon>
        <taxon>Eurotiomycetes</taxon>
        <taxon>Chaetothyriomycetidae</taxon>
        <taxon>Chaetothyriales</taxon>
        <taxon>Cyphellophoraceae</taxon>
        <taxon>Cyphellophora</taxon>
    </lineage>
</organism>
<evidence type="ECO:0000256" key="1">
    <source>
        <dbReference type="ARBA" id="ARBA00004123"/>
    </source>
</evidence>
<keyword evidence="10" id="KW-1185">Reference proteome</keyword>
<dbReference type="Pfam" id="PF00076">
    <property type="entry name" value="RRM_1"/>
    <property type="match status" value="1"/>
</dbReference>
<evidence type="ECO:0000256" key="5">
    <source>
        <dbReference type="ARBA" id="ARBA00023242"/>
    </source>
</evidence>
<dbReference type="VEuPathDB" id="FungiDB:AB675_4618"/>
<gene>
    <name evidence="9" type="ORF">AB675_4618</name>
</gene>
<dbReference type="AlphaFoldDB" id="A0A0N1NZX0"/>
<dbReference type="OrthoDB" id="15688at2759"/>
<accession>A0A0N1NZX0</accession>
<feature type="compositionally biased region" description="Basic and acidic residues" evidence="7">
    <location>
        <begin position="140"/>
        <end position="167"/>
    </location>
</feature>
<dbReference type="GO" id="GO:0003729">
    <property type="term" value="F:mRNA binding"/>
    <property type="evidence" value="ECO:0007669"/>
    <property type="project" value="InterPro"/>
</dbReference>
<keyword evidence="3" id="KW-0963">Cytoplasm</keyword>
<comment type="caution">
    <text evidence="9">The sequence shown here is derived from an EMBL/GenBank/DDBJ whole genome shotgun (WGS) entry which is preliminary data.</text>
</comment>
<dbReference type="CDD" id="cd12324">
    <property type="entry name" value="RRM_RBM8"/>
    <property type="match status" value="1"/>
</dbReference>
<evidence type="ECO:0000256" key="6">
    <source>
        <dbReference type="PROSITE-ProRule" id="PRU00176"/>
    </source>
</evidence>
<dbReference type="PROSITE" id="PS50102">
    <property type="entry name" value="RRM"/>
    <property type="match status" value="1"/>
</dbReference>
<dbReference type="PRINTS" id="PR01738">
    <property type="entry name" value="RNABINDINGM8"/>
</dbReference>
<dbReference type="GO" id="GO:0005737">
    <property type="term" value="C:cytoplasm"/>
    <property type="evidence" value="ECO:0007669"/>
    <property type="project" value="UniProtKB-SubCell"/>
</dbReference>
<dbReference type="RefSeq" id="XP_017998978.1">
    <property type="nucleotide sequence ID" value="XM_018144770.1"/>
</dbReference>
<dbReference type="GO" id="GO:0005634">
    <property type="term" value="C:nucleus"/>
    <property type="evidence" value="ECO:0007669"/>
    <property type="project" value="UniProtKB-SubCell"/>
</dbReference>
<evidence type="ECO:0000313" key="10">
    <source>
        <dbReference type="Proteomes" id="UP000038010"/>
    </source>
</evidence>
<feature type="region of interest" description="Disordered" evidence="7">
    <location>
        <begin position="1"/>
        <end position="31"/>
    </location>
</feature>
<dbReference type="Proteomes" id="UP000038010">
    <property type="component" value="Unassembled WGS sequence"/>
</dbReference>
<feature type="region of interest" description="Disordered" evidence="7">
    <location>
        <begin position="122"/>
        <end position="167"/>
    </location>
</feature>
<comment type="subcellular location">
    <subcellularLocation>
        <location evidence="2">Cytoplasm</location>
    </subcellularLocation>
    <subcellularLocation>
        <location evidence="1">Nucleus</location>
    </subcellularLocation>
</comment>
<dbReference type="SMART" id="SM00360">
    <property type="entry name" value="RRM"/>
    <property type="match status" value="1"/>
</dbReference>
<dbReference type="InterPro" id="IPR008111">
    <property type="entry name" value="RNA-bd_8"/>
</dbReference>
<dbReference type="EMBL" id="LFJN01000016">
    <property type="protein sequence ID" value="KPI39015.1"/>
    <property type="molecule type" value="Genomic_DNA"/>
</dbReference>
<dbReference type="STRING" id="1664694.A0A0N1NZX0"/>